<comment type="caution">
    <text evidence="5">The sequence shown here is derived from an EMBL/GenBank/DDBJ whole genome shotgun (WGS) entry which is preliminary data.</text>
</comment>
<dbReference type="AlphaFoldDB" id="A0ABD1DW42"/>
<feature type="signal peptide" evidence="3">
    <location>
        <begin position="1"/>
        <end position="18"/>
    </location>
</feature>
<keyword evidence="6" id="KW-1185">Reference proteome</keyword>
<dbReference type="InterPro" id="IPR020837">
    <property type="entry name" value="Fibrinogen_CS"/>
</dbReference>
<dbReference type="GO" id="GO:0030246">
    <property type="term" value="F:carbohydrate binding"/>
    <property type="evidence" value="ECO:0007669"/>
    <property type="project" value="UniProtKB-ARBA"/>
</dbReference>
<dbReference type="Proteomes" id="UP001562425">
    <property type="component" value="Unassembled WGS sequence"/>
</dbReference>
<reference evidence="5 6" key="1">
    <citation type="submission" date="2024-05" db="EMBL/GenBank/DDBJ databases">
        <title>Culex pipiens pipiens assembly and annotation.</title>
        <authorList>
            <person name="Alout H."/>
            <person name="Durand T."/>
        </authorList>
    </citation>
    <scope>NUCLEOTIDE SEQUENCE [LARGE SCALE GENOMIC DNA]</scope>
    <source>
        <strain evidence="5">HA-2024</strain>
        <tissue evidence="5">Whole body</tissue>
    </source>
</reference>
<dbReference type="SMART" id="SM00186">
    <property type="entry name" value="FBG"/>
    <property type="match status" value="1"/>
</dbReference>
<sequence>MRYLVALVLYGTFLCLQGVRDGGGVLAQPQLVAVDGNGSEFNEFDIEHFMLKLEQLDLRMMRFELTIQKKVDTVSSVLQNLVHVIENLAWHISETERSANSAEHQLKVIAKNLTLLHKEMRDLAIAQQRLPTRTYFDDAMMMIKASSNCENAGDLMQLEHMQISMMTTEKPPAVLEACDQLPSSSASGVWTVMPDGEFSKSMKVVCDQEYSGGGWTVFQHRYNGTVNFFRDWDEYRFGFGKMDGGEFWLGLERLHQLTYSAPHELVILLEDFEGNGTYARYENFEIAGEPDLYKVTKINGYNGTAGDSMSFTLGAYFSTFDEDNDTHEENCAVKYHGAWWYRNCHSSNLNGKYLKGKNDEYGRGMSWAKFHGVGYSLKSSKMMIRRKNVPRKDMMDGMKDMQETLARL</sequence>
<dbReference type="Pfam" id="PF00147">
    <property type="entry name" value="Fibrinogen_C"/>
    <property type="match status" value="1"/>
</dbReference>
<evidence type="ECO:0000256" key="1">
    <source>
        <dbReference type="ARBA" id="ARBA00023157"/>
    </source>
</evidence>
<dbReference type="InterPro" id="IPR002181">
    <property type="entry name" value="Fibrinogen_a/b/g_C_dom"/>
</dbReference>
<dbReference type="CDD" id="cd00087">
    <property type="entry name" value="FReD"/>
    <property type="match status" value="1"/>
</dbReference>
<evidence type="ECO:0000313" key="6">
    <source>
        <dbReference type="Proteomes" id="UP001562425"/>
    </source>
</evidence>
<dbReference type="PROSITE" id="PS51406">
    <property type="entry name" value="FIBRINOGEN_C_2"/>
    <property type="match status" value="1"/>
</dbReference>
<evidence type="ECO:0000259" key="4">
    <source>
        <dbReference type="PROSITE" id="PS51406"/>
    </source>
</evidence>
<dbReference type="NCBIfam" id="NF040941">
    <property type="entry name" value="GGGWT_bact"/>
    <property type="match status" value="1"/>
</dbReference>
<accession>A0ABD1DW42</accession>
<comment type="function">
    <text evidence="2">Lectin involved in innate immunity. Agglutinates all types of human erythrocytes, Gram-positive and Gram-negative bacteria. Has a stronger agglutinating activity towards Gram-negative bacteria than towards Gram-positive bacteria. Specifically recognizes acetyl group-containing substances on agglutinated cells. The hemagglutinating activity was inhibited by EDTA, acetyl group-containing mono- and disaccharides, N-acetyl derivatives of amino acids, other acetyl group-containing substances, propionamide and benzamide. Enhances the antimicrobial activity of big defensin against Gram-positive bacteria but not against Gram-negative bacteria.</text>
</comment>
<feature type="domain" description="Fibrinogen C-terminal" evidence="4">
    <location>
        <begin position="169"/>
        <end position="388"/>
    </location>
</feature>
<dbReference type="Gene3D" id="3.90.215.10">
    <property type="entry name" value="Gamma Fibrinogen, chain A, domain 1"/>
    <property type="match status" value="1"/>
</dbReference>
<evidence type="ECO:0000256" key="2">
    <source>
        <dbReference type="ARBA" id="ARBA00053344"/>
    </source>
</evidence>
<keyword evidence="1" id="KW-1015">Disulfide bond</keyword>
<gene>
    <name evidence="5" type="ORF">pipiens_005511</name>
</gene>
<organism evidence="5 6">
    <name type="scientific">Culex pipiens pipiens</name>
    <name type="common">Northern house mosquito</name>
    <dbReference type="NCBI Taxonomy" id="38569"/>
    <lineage>
        <taxon>Eukaryota</taxon>
        <taxon>Metazoa</taxon>
        <taxon>Ecdysozoa</taxon>
        <taxon>Arthropoda</taxon>
        <taxon>Hexapoda</taxon>
        <taxon>Insecta</taxon>
        <taxon>Pterygota</taxon>
        <taxon>Neoptera</taxon>
        <taxon>Endopterygota</taxon>
        <taxon>Diptera</taxon>
        <taxon>Nematocera</taxon>
        <taxon>Culicoidea</taxon>
        <taxon>Culicidae</taxon>
        <taxon>Culicinae</taxon>
        <taxon>Culicini</taxon>
        <taxon>Culex</taxon>
        <taxon>Culex</taxon>
    </lineage>
</organism>
<dbReference type="InterPro" id="IPR014716">
    <property type="entry name" value="Fibrinogen_a/b/g_C_1"/>
</dbReference>
<name>A0ABD1DW42_CULPP</name>
<keyword evidence="3" id="KW-0732">Signal</keyword>
<evidence type="ECO:0000313" key="5">
    <source>
        <dbReference type="EMBL" id="KAL1403938.1"/>
    </source>
</evidence>
<proteinExistence type="predicted"/>
<protein>
    <recommendedName>
        <fullName evidence="4">Fibrinogen C-terminal domain-containing protein</fullName>
    </recommendedName>
</protein>
<dbReference type="PANTHER" id="PTHR19143">
    <property type="entry name" value="FIBRINOGEN/TENASCIN/ANGIOPOEITIN"/>
    <property type="match status" value="1"/>
</dbReference>
<evidence type="ECO:0000256" key="3">
    <source>
        <dbReference type="SAM" id="SignalP"/>
    </source>
</evidence>
<dbReference type="PANTHER" id="PTHR19143:SF327">
    <property type="entry name" value="FI21813P1-RELATED"/>
    <property type="match status" value="1"/>
</dbReference>
<dbReference type="EMBL" id="JBEHCU010000994">
    <property type="protein sequence ID" value="KAL1403938.1"/>
    <property type="molecule type" value="Genomic_DNA"/>
</dbReference>
<dbReference type="InterPro" id="IPR036056">
    <property type="entry name" value="Fibrinogen-like_C"/>
</dbReference>
<feature type="chain" id="PRO_5044808458" description="Fibrinogen C-terminal domain-containing protein" evidence="3">
    <location>
        <begin position="19"/>
        <end position="408"/>
    </location>
</feature>
<dbReference type="FunFam" id="3.90.215.10:FF:000001">
    <property type="entry name" value="Tenascin isoform 1"/>
    <property type="match status" value="1"/>
</dbReference>
<dbReference type="InterPro" id="IPR050373">
    <property type="entry name" value="Fibrinogen_C-term_domain"/>
</dbReference>
<dbReference type="SUPFAM" id="SSF56496">
    <property type="entry name" value="Fibrinogen C-terminal domain-like"/>
    <property type="match status" value="1"/>
</dbReference>
<dbReference type="PROSITE" id="PS00514">
    <property type="entry name" value="FIBRINOGEN_C_1"/>
    <property type="match status" value="1"/>
</dbReference>